<evidence type="ECO:0000313" key="1">
    <source>
        <dbReference type="EMBL" id="PPE66606.1"/>
    </source>
</evidence>
<dbReference type="Pfam" id="PF07505">
    <property type="entry name" value="DUF5131"/>
    <property type="match status" value="1"/>
</dbReference>
<proteinExistence type="predicted"/>
<comment type="caution">
    <text evidence="1">The sequence shown here is derived from an EMBL/GenBank/DDBJ whole genome shotgun (WGS) entry which is preliminary data.</text>
</comment>
<reference evidence="1 2" key="1">
    <citation type="submission" date="2018-02" db="EMBL/GenBank/DDBJ databases">
        <title>Reclassifiation of [Polyangium] brachysporum DSM 7029 as Guopingzhaonella breviflexa gen. nov., sp. nov., a member of the family Comamonadaceae.</title>
        <authorList>
            <person name="Tang B."/>
        </authorList>
    </citation>
    <scope>NUCLEOTIDE SEQUENCE [LARGE SCALE GENOMIC DNA]</scope>
    <source>
        <strain evidence="1 2">BCRC 80649</strain>
    </source>
</reference>
<keyword evidence="2" id="KW-1185">Reference proteome</keyword>
<dbReference type="OrthoDB" id="9787478at2"/>
<dbReference type="Proteomes" id="UP000238605">
    <property type="component" value="Unassembled WGS sequence"/>
</dbReference>
<accession>A0A2S5SV70</accession>
<dbReference type="InterPro" id="IPR011101">
    <property type="entry name" value="DUF5131"/>
</dbReference>
<evidence type="ECO:0000313" key="2">
    <source>
        <dbReference type="Proteomes" id="UP000238605"/>
    </source>
</evidence>
<dbReference type="AlphaFoldDB" id="A0A2S5SV70"/>
<protein>
    <recommendedName>
        <fullName evidence="3">Phage Gp37/Gp68 family protein</fullName>
    </recommendedName>
</protein>
<dbReference type="EMBL" id="PSNX01000006">
    <property type="protein sequence ID" value="PPE66606.1"/>
    <property type="molecule type" value="Genomic_DNA"/>
</dbReference>
<gene>
    <name evidence="1" type="ORF">C1704_08020</name>
</gene>
<name>A0A2S5SV70_9BURK</name>
<organism evidence="1 2">
    <name type="scientific">Caldimonas caldifontis</name>
    <dbReference type="NCBI Taxonomy" id="1452508"/>
    <lineage>
        <taxon>Bacteria</taxon>
        <taxon>Pseudomonadati</taxon>
        <taxon>Pseudomonadota</taxon>
        <taxon>Betaproteobacteria</taxon>
        <taxon>Burkholderiales</taxon>
        <taxon>Sphaerotilaceae</taxon>
        <taxon>Caldimonas</taxon>
    </lineage>
</organism>
<dbReference type="RefSeq" id="WP_104302209.1">
    <property type="nucleotide sequence ID" value="NZ_PSNX01000006.1"/>
</dbReference>
<evidence type="ECO:0008006" key="3">
    <source>
        <dbReference type="Google" id="ProtNLM"/>
    </source>
</evidence>
<sequence length="251" mass="28800">MATQSTIEWTEQTWNPTTGCTKVSPGCKNCYAEVMARRLHAMGAPGYENGFKLTLHESRLEQPLLRKKPTTYFVNSMSDLFHEAVPDAFLDRVFSIIERTPHHTYQILTKRAERLPEYFARRACPRNVWLGVSVEDKKYGVPRIAHLRKVDTHIRFLSVEPLLEDLGRIDLRDIHWVIVGGESGHKARPMREEWVANVQAQAEAAGAAFFFKQWGGWGADGVKRHKKANGRIFRGRTWDDYPHQATEATQL</sequence>